<evidence type="ECO:0000256" key="4">
    <source>
        <dbReference type="ARBA" id="ARBA00022984"/>
    </source>
</evidence>
<dbReference type="InterPro" id="IPR018187">
    <property type="entry name" value="Asp/Glu_racemase_AS_1"/>
</dbReference>
<feature type="active site" description="Proton donor/acceptor" evidence="8">
    <location>
        <position position="73"/>
    </location>
</feature>
<evidence type="ECO:0000313" key="10">
    <source>
        <dbReference type="Proteomes" id="UP000777303"/>
    </source>
</evidence>
<evidence type="ECO:0000256" key="1">
    <source>
        <dbReference type="ARBA" id="ARBA00001602"/>
    </source>
</evidence>
<organism evidence="9 10">
    <name type="scientific">Candidatus Paralactobacillus gallistercoris</name>
    <dbReference type="NCBI Taxonomy" id="2838724"/>
    <lineage>
        <taxon>Bacteria</taxon>
        <taxon>Bacillati</taxon>
        <taxon>Bacillota</taxon>
        <taxon>Bacilli</taxon>
        <taxon>Lactobacillales</taxon>
        <taxon>Lactobacillaceae</taxon>
        <taxon>Lactobacillus</taxon>
    </lineage>
</organism>
<dbReference type="EMBL" id="JAHLFS010000018">
    <property type="protein sequence ID" value="MBU3851325.1"/>
    <property type="molecule type" value="Genomic_DNA"/>
</dbReference>
<evidence type="ECO:0000313" key="9">
    <source>
        <dbReference type="EMBL" id="MBU3851325.1"/>
    </source>
</evidence>
<accession>A0A948X2P3</accession>
<evidence type="ECO:0000256" key="3">
    <source>
        <dbReference type="ARBA" id="ARBA00022960"/>
    </source>
</evidence>
<dbReference type="GO" id="GO:0071555">
    <property type="term" value="P:cell wall organization"/>
    <property type="evidence" value="ECO:0007669"/>
    <property type="project" value="UniProtKB-KW"/>
</dbReference>
<dbReference type="Proteomes" id="UP000777303">
    <property type="component" value="Unassembled WGS sequence"/>
</dbReference>
<gene>
    <name evidence="9" type="primary">racE</name>
    <name evidence="8" type="synonym">murI</name>
    <name evidence="9" type="ORF">H9901_01250</name>
</gene>
<dbReference type="NCBIfam" id="TIGR00067">
    <property type="entry name" value="glut_race"/>
    <property type="match status" value="1"/>
</dbReference>
<feature type="binding site" evidence="8">
    <location>
        <begin position="74"/>
        <end position="75"/>
    </location>
    <ligand>
        <name>substrate</name>
    </ligand>
</feature>
<dbReference type="InterPro" id="IPR001920">
    <property type="entry name" value="Asp/Glu_race"/>
</dbReference>
<keyword evidence="6 8" id="KW-0961">Cell wall biogenesis/degradation</keyword>
<keyword evidence="5 8" id="KW-0413">Isomerase</keyword>
<keyword evidence="3 8" id="KW-0133">Cell shape</keyword>
<feature type="active site" description="Proton donor/acceptor" evidence="8">
    <location>
        <position position="184"/>
    </location>
</feature>
<feature type="binding site" evidence="8">
    <location>
        <begin position="10"/>
        <end position="11"/>
    </location>
    <ligand>
        <name>substrate</name>
    </ligand>
</feature>
<dbReference type="SUPFAM" id="SSF53681">
    <property type="entry name" value="Aspartate/glutamate racemase"/>
    <property type="match status" value="2"/>
</dbReference>
<reference evidence="9" key="2">
    <citation type="submission" date="2021-04" db="EMBL/GenBank/DDBJ databases">
        <authorList>
            <person name="Gilroy R."/>
        </authorList>
    </citation>
    <scope>NUCLEOTIDE SEQUENCE</scope>
    <source>
        <strain evidence="9">F6-6636</strain>
    </source>
</reference>
<keyword evidence="4 8" id="KW-0573">Peptidoglycan synthesis</keyword>
<evidence type="ECO:0000256" key="8">
    <source>
        <dbReference type="HAMAP-Rule" id="MF_00258"/>
    </source>
</evidence>
<comment type="similarity">
    <text evidence="8">Belongs to the aspartate/glutamate racemases family.</text>
</comment>
<feature type="binding site" evidence="8">
    <location>
        <begin position="185"/>
        <end position="186"/>
    </location>
    <ligand>
        <name>substrate</name>
    </ligand>
</feature>
<comment type="catalytic activity">
    <reaction evidence="1 8">
        <text>L-glutamate = D-glutamate</text>
        <dbReference type="Rhea" id="RHEA:12813"/>
        <dbReference type="ChEBI" id="CHEBI:29985"/>
        <dbReference type="ChEBI" id="CHEBI:29986"/>
        <dbReference type="EC" id="5.1.1.3"/>
    </reaction>
</comment>
<dbReference type="PANTHER" id="PTHR21198:SF2">
    <property type="entry name" value="GLUTAMATE RACEMASE"/>
    <property type="match status" value="1"/>
</dbReference>
<dbReference type="InterPro" id="IPR015942">
    <property type="entry name" value="Asp/Glu/hydantoin_racemase"/>
</dbReference>
<dbReference type="NCBIfam" id="NF002035">
    <property type="entry name" value="PRK00865.1-3"/>
    <property type="match status" value="1"/>
</dbReference>
<dbReference type="EC" id="5.1.1.3" evidence="2 8"/>
<reference evidence="9" key="1">
    <citation type="journal article" date="2021" name="PeerJ">
        <title>Extensive microbial diversity within the chicken gut microbiome revealed by metagenomics and culture.</title>
        <authorList>
            <person name="Gilroy R."/>
            <person name="Ravi A."/>
            <person name="Getino M."/>
            <person name="Pursley I."/>
            <person name="Horton D.L."/>
            <person name="Alikhan N.F."/>
            <person name="Baker D."/>
            <person name="Gharbi K."/>
            <person name="Hall N."/>
            <person name="Watson M."/>
            <person name="Adriaenssens E.M."/>
            <person name="Foster-Nyarko E."/>
            <person name="Jarju S."/>
            <person name="Secka A."/>
            <person name="Antonio M."/>
            <person name="Oren A."/>
            <person name="Chaudhuri R.R."/>
            <person name="La Ragione R."/>
            <person name="Hildebrand F."/>
            <person name="Pallen M.J."/>
        </authorList>
    </citation>
    <scope>NUCLEOTIDE SEQUENCE</scope>
    <source>
        <strain evidence="9">F6-6636</strain>
    </source>
</reference>
<comment type="function">
    <text evidence="8">Provides the (R)-glutamate required for cell wall biosynthesis.</text>
</comment>
<dbReference type="InterPro" id="IPR033134">
    <property type="entry name" value="Asp/Glu_racemase_AS_2"/>
</dbReference>
<dbReference type="Pfam" id="PF01177">
    <property type="entry name" value="Asp_Glu_race"/>
    <property type="match status" value="1"/>
</dbReference>
<evidence type="ECO:0000256" key="5">
    <source>
        <dbReference type="ARBA" id="ARBA00023235"/>
    </source>
</evidence>
<proteinExistence type="inferred from homology"/>
<dbReference type="Gene3D" id="3.40.50.1860">
    <property type="match status" value="2"/>
</dbReference>
<evidence type="ECO:0000256" key="6">
    <source>
        <dbReference type="ARBA" id="ARBA00023316"/>
    </source>
</evidence>
<feature type="binding site" evidence="8">
    <location>
        <begin position="42"/>
        <end position="43"/>
    </location>
    <ligand>
        <name>substrate</name>
    </ligand>
</feature>
<dbReference type="PROSITE" id="PS00924">
    <property type="entry name" value="ASP_GLU_RACEMASE_2"/>
    <property type="match status" value="1"/>
</dbReference>
<dbReference type="PROSITE" id="PS00923">
    <property type="entry name" value="ASP_GLU_RACEMASE_1"/>
    <property type="match status" value="1"/>
</dbReference>
<dbReference type="GO" id="GO:0009252">
    <property type="term" value="P:peptidoglycan biosynthetic process"/>
    <property type="evidence" value="ECO:0007669"/>
    <property type="project" value="UniProtKB-UniRule"/>
</dbReference>
<dbReference type="GO" id="GO:0008881">
    <property type="term" value="F:glutamate racemase activity"/>
    <property type="evidence" value="ECO:0007669"/>
    <property type="project" value="UniProtKB-UniRule"/>
</dbReference>
<comment type="caution">
    <text evidence="9">The sequence shown here is derived from an EMBL/GenBank/DDBJ whole genome shotgun (WGS) entry which is preliminary data.</text>
</comment>
<dbReference type="GO" id="GO:0008360">
    <property type="term" value="P:regulation of cell shape"/>
    <property type="evidence" value="ECO:0007669"/>
    <property type="project" value="UniProtKB-KW"/>
</dbReference>
<dbReference type="GO" id="GO:0042802">
    <property type="term" value="F:identical protein binding"/>
    <property type="evidence" value="ECO:0007669"/>
    <property type="project" value="UniProtKB-ARBA"/>
</dbReference>
<evidence type="ECO:0000256" key="7">
    <source>
        <dbReference type="ARBA" id="ARBA00070053"/>
    </source>
</evidence>
<dbReference type="AlphaFoldDB" id="A0A948X2P3"/>
<dbReference type="FunFam" id="3.40.50.1860:FF:000002">
    <property type="entry name" value="Glutamate racemase"/>
    <property type="match status" value="1"/>
</dbReference>
<comment type="pathway">
    <text evidence="8">Cell wall biogenesis; peptidoglycan biosynthesis.</text>
</comment>
<dbReference type="InterPro" id="IPR004391">
    <property type="entry name" value="Glu_race"/>
</dbReference>
<evidence type="ECO:0000256" key="2">
    <source>
        <dbReference type="ARBA" id="ARBA00013090"/>
    </source>
</evidence>
<protein>
    <recommendedName>
        <fullName evidence="7 8">Glutamate racemase</fullName>
        <ecNumber evidence="2 8">5.1.1.3</ecNumber>
    </recommendedName>
</protein>
<dbReference type="PANTHER" id="PTHR21198">
    <property type="entry name" value="GLUTAMATE RACEMASE"/>
    <property type="match status" value="1"/>
</dbReference>
<dbReference type="HAMAP" id="MF_00258">
    <property type="entry name" value="Glu_racemase"/>
    <property type="match status" value="1"/>
</dbReference>
<sequence>MSQQPIGFLDSGVGGLTTFKAALQQLPNENTIYVADEGHLPYGPRPAAEVKHFVWQIVSFLLDKDIKLLVVACNTATAAALPALQAKLAIPVVGVIAPGAQAAARRTTNNKIGVIATEGTIKSAAYQAALREINPNFVITPLATPDFVTLVEAGRYQDPTIQPIITQTLQPFRDAHVDTLIMGCTHFPLLRPFIQNAVGNEVSLIDAGVAAVDSVVALLDHYHLNNYDHHQPSHEFYTTGTTAHFDKLAQQWLSQPTLHSQHLNLGSD</sequence>
<name>A0A948X2P3_9LACO</name>